<name>A0A315VP05_GAMAF</name>
<dbReference type="PANTHER" id="PTHR46838:SF1">
    <property type="entry name" value="TUMOR NECROSIS FACTOR RECEPTOR SUPERFAMILY MEMBER 14"/>
    <property type="match status" value="1"/>
</dbReference>
<evidence type="ECO:0000313" key="4">
    <source>
        <dbReference type="Proteomes" id="UP000250572"/>
    </source>
</evidence>
<dbReference type="PANTHER" id="PTHR46838">
    <property type="entry name" value="TUMOR NECROSIS FACTOR RECEPTOR SUPERFAMILY MEMBER 14"/>
    <property type="match status" value="1"/>
</dbReference>
<dbReference type="AlphaFoldDB" id="A0A315VP05"/>
<reference evidence="3 4" key="1">
    <citation type="journal article" date="2018" name="G3 (Bethesda)">
        <title>A High-Quality Reference Genome for the Invasive Mosquitofish Gambusia affinis Using a Chicago Library.</title>
        <authorList>
            <person name="Hoffberg S.L."/>
            <person name="Troendle N.J."/>
            <person name="Glenn T.C."/>
            <person name="Mahmud O."/>
            <person name="Louha S."/>
            <person name="Chalopin D."/>
            <person name="Bennetzen J.L."/>
            <person name="Mauricio R."/>
        </authorList>
    </citation>
    <scope>NUCLEOTIDE SEQUENCE [LARGE SCALE GENOMIC DNA]</scope>
    <source>
        <strain evidence="3">NE01/NJP1002.9</strain>
        <tissue evidence="3">Muscle</tissue>
    </source>
</reference>
<dbReference type="Pfam" id="PF00020">
    <property type="entry name" value="TNFR_c6"/>
    <property type="match status" value="2"/>
</dbReference>
<evidence type="ECO:0000256" key="1">
    <source>
        <dbReference type="PROSITE-ProRule" id="PRU00206"/>
    </source>
</evidence>
<dbReference type="Gene3D" id="2.10.50.10">
    <property type="entry name" value="Tumor Necrosis Factor Receptor, subunit A, domain 2"/>
    <property type="match status" value="2"/>
</dbReference>
<protein>
    <recommendedName>
        <fullName evidence="2">TNFR-Cys domain-containing protein</fullName>
    </recommendedName>
</protein>
<dbReference type="EMBL" id="NHOQ01001389">
    <property type="protein sequence ID" value="PWA24904.1"/>
    <property type="molecule type" value="Genomic_DNA"/>
</dbReference>
<feature type="domain" description="TNFR-Cys" evidence="2">
    <location>
        <begin position="1"/>
        <end position="36"/>
    </location>
</feature>
<organism evidence="3 4">
    <name type="scientific">Gambusia affinis</name>
    <name type="common">Western mosquitofish</name>
    <name type="synonym">Heterandria affinis</name>
    <dbReference type="NCBI Taxonomy" id="33528"/>
    <lineage>
        <taxon>Eukaryota</taxon>
        <taxon>Metazoa</taxon>
        <taxon>Chordata</taxon>
        <taxon>Craniata</taxon>
        <taxon>Vertebrata</taxon>
        <taxon>Euteleostomi</taxon>
        <taxon>Actinopterygii</taxon>
        <taxon>Neopterygii</taxon>
        <taxon>Teleostei</taxon>
        <taxon>Neoteleostei</taxon>
        <taxon>Acanthomorphata</taxon>
        <taxon>Ovalentaria</taxon>
        <taxon>Atherinomorphae</taxon>
        <taxon>Cyprinodontiformes</taxon>
        <taxon>Poeciliidae</taxon>
        <taxon>Poeciliinae</taxon>
        <taxon>Gambusia</taxon>
    </lineage>
</organism>
<dbReference type="GO" id="GO:2000406">
    <property type="term" value="P:positive regulation of T cell migration"/>
    <property type="evidence" value="ECO:0007669"/>
    <property type="project" value="TreeGrafter"/>
</dbReference>
<dbReference type="GO" id="GO:0046642">
    <property type="term" value="P:negative regulation of alpha-beta T cell proliferation"/>
    <property type="evidence" value="ECO:0007669"/>
    <property type="project" value="TreeGrafter"/>
</dbReference>
<dbReference type="InterPro" id="IPR001368">
    <property type="entry name" value="TNFR/NGFR_Cys_rich_reg"/>
</dbReference>
<evidence type="ECO:0000313" key="3">
    <source>
        <dbReference type="EMBL" id="PWA24904.1"/>
    </source>
</evidence>
<feature type="non-terminal residue" evidence="3">
    <location>
        <position position="137"/>
    </location>
</feature>
<sequence>MNQPNGLKKCLSCATCDPGLGLFAKQNCKSTSDTVCDVLSGFFCKSLTDSTGCSTAERHSVCKPGERIKQPGTSRHDTVCEACQQGSFSPNGVNCTLWTKIMGITWAPLAQEVGVYPITGGLPVRTPALFASVVVSA</sequence>
<dbReference type="GO" id="GO:0002720">
    <property type="term" value="P:positive regulation of cytokine production involved in immune response"/>
    <property type="evidence" value="ECO:0007669"/>
    <property type="project" value="TreeGrafter"/>
</dbReference>
<dbReference type="SMART" id="SM00208">
    <property type="entry name" value="TNFR"/>
    <property type="match status" value="2"/>
</dbReference>
<comment type="caution">
    <text evidence="1">Lacks conserved residue(s) required for the propagation of feature annotation.</text>
</comment>
<dbReference type="STRING" id="33528.ENSGAFP00000032273"/>
<accession>A0A315VP05</accession>
<dbReference type="PROSITE" id="PS50050">
    <property type="entry name" value="TNFR_NGFR_2"/>
    <property type="match status" value="1"/>
</dbReference>
<dbReference type="GO" id="GO:0050830">
    <property type="term" value="P:defense response to Gram-positive bacterium"/>
    <property type="evidence" value="ECO:0007669"/>
    <property type="project" value="TreeGrafter"/>
</dbReference>
<dbReference type="SUPFAM" id="SSF57586">
    <property type="entry name" value="TNF receptor-like"/>
    <property type="match status" value="1"/>
</dbReference>
<keyword evidence="4" id="KW-1185">Reference proteome</keyword>
<dbReference type="Proteomes" id="UP000250572">
    <property type="component" value="Unassembled WGS sequence"/>
</dbReference>
<gene>
    <name evidence="3" type="ORF">CCH79_00020922</name>
</gene>
<proteinExistence type="predicted"/>
<dbReference type="GO" id="GO:0009897">
    <property type="term" value="C:external side of plasma membrane"/>
    <property type="evidence" value="ECO:0007669"/>
    <property type="project" value="TreeGrafter"/>
</dbReference>
<evidence type="ECO:0000259" key="2">
    <source>
        <dbReference type="PROSITE" id="PS50050"/>
    </source>
</evidence>
<dbReference type="GO" id="GO:0050829">
    <property type="term" value="P:defense response to Gram-negative bacterium"/>
    <property type="evidence" value="ECO:0007669"/>
    <property type="project" value="TreeGrafter"/>
</dbReference>
<comment type="caution">
    <text evidence="3">The sequence shown here is derived from an EMBL/GenBank/DDBJ whole genome shotgun (WGS) entry which is preliminary data.</text>
</comment>
<feature type="repeat" description="TNFR-Cys" evidence="1">
    <location>
        <begin position="1"/>
        <end position="36"/>
    </location>
</feature>